<reference evidence="2" key="2">
    <citation type="submission" date="2025-08" db="UniProtKB">
        <authorList>
            <consortium name="RefSeq"/>
        </authorList>
    </citation>
    <scope>IDENTIFICATION</scope>
    <source>
        <tissue evidence="2">Leaf</tissue>
    </source>
</reference>
<sequence length="208" mass="24781">MEIERRKKFWSCARATYEAELKKRLDELNILGHNIVEDLISYNKERWYKVYFKEFSKYDSVDNNISKSFNAWILGARHKTIVSMVKEIRVKVMIRIAKMGAFAETWVDEISPMALKNFNTNVEKSMKCKIHWNGEHVFEIMEGRIKFIIHLERGYCSCKSWQLKGIPCTHTITAMQFRMIDTSESIASWYRKKTYLRAYSNSYNLFLI</sequence>
<reference evidence="1" key="1">
    <citation type="journal article" date="2014" name="Nat. Commun.">
        <title>The tobacco genome sequence and its comparison with those of tomato and potato.</title>
        <authorList>
            <person name="Sierro N."/>
            <person name="Battey J.N."/>
            <person name="Ouadi S."/>
            <person name="Bakaher N."/>
            <person name="Bovet L."/>
            <person name="Willig A."/>
            <person name="Goepfert S."/>
            <person name="Peitsch M.C."/>
            <person name="Ivanov N.V."/>
        </authorList>
    </citation>
    <scope>NUCLEOTIDE SEQUENCE [LARGE SCALE GENOMIC DNA]</scope>
</reference>
<keyword evidence="1" id="KW-1185">Reference proteome</keyword>
<dbReference type="Proteomes" id="UP000790787">
    <property type="component" value="Chromosome 8"/>
</dbReference>
<gene>
    <name evidence="2" type="primary">LOC142163252</name>
</gene>
<proteinExistence type="predicted"/>
<protein>
    <submittedName>
        <fullName evidence="2">Uncharacterized protein LOC142163252</fullName>
    </submittedName>
</protein>
<dbReference type="RefSeq" id="XP_075076621.1">
    <property type="nucleotide sequence ID" value="XM_075220520.1"/>
</dbReference>
<organism evidence="1 2">
    <name type="scientific">Nicotiana tabacum</name>
    <name type="common">Common tobacco</name>
    <dbReference type="NCBI Taxonomy" id="4097"/>
    <lineage>
        <taxon>Eukaryota</taxon>
        <taxon>Viridiplantae</taxon>
        <taxon>Streptophyta</taxon>
        <taxon>Embryophyta</taxon>
        <taxon>Tracheophyta</taxon>
        <taxon>Spermatophyta</taxon>
        <taxon>Magnoliopsida</taxon>
        <taxon>eudicotyledons</taxon>
        <taxon>Gunneridae</taxon>
        <taxon>Pentapetalae</taxon>
        <taxon>asterids</taxon>
        <taxon>lamiids</taxon>
        <taxon>Solanales</taxon>
        <taxon>Solanaceae</taxon>
        <taxon>Nicotianoideae</taxon>
        <taxon>Nicotianeae</taxon>
        <taxon>Nicotiana</taxon>
    </lineage>
</organism>
<name>A0AC58RV61_TOBAC</name>
<evidence type="ECO:0000313" key="2">
    <source>
        <dbReference type="RefSeq" id="XP_075076621.1"/>
    </source>
</evidence>
<accession>A0AC58RV61</accession>
<evidence type="ECO:0000313" key="1">
    <source>
        <dbReference type="Proteomes" id="UP000790787"/>
    </source>
</evidence>